<feature type="region of interest" description="Disordered" evidence="1">
    <location>
        <begin position="381"/>
        <end position="401"/>
    </location>
</feature>
<dbReference type="EMBL" id="MK500518">
    <property type="protein sequence ID" value="QBK91256.1"/>
    <property type="molecule type" value="Genomic_DNA"/>
</dbReference>
<feature type="compositionally biased region" description="Low complexity" evidence="1">
    <location>
        <begin position="381"/>
        <end position="398"/>
    </location>
</feature>
<name>A0A481Z6L8_9VIRU</name>
<evidence type="ECO:0000256" key="1">
    <source>
        <dbReference type="SAM" id="MobiDB-lite"/>
    </source>
</evidence>
<protein>
    <submittedName>
        <fullName evidence="2">Uncharacterized protein</fullName>
    </submittedName>
</protein>
<feature type="region of interest" description="Disordered" evidence="1">
    <location>
        <begin position="132"/>
        <end position="196"/>
    </location>
</feature>
<gene>
    <name evidence="2" type="ORF">LCPAC202_02300</name>
</gene>
<accession>A0A481Z6L8</accession>
<organism evidence="2">
    <name type="scientific">Pithovirus LCPAC202</name>
    <dbReference type="NCBI Taxonomy" id="2506592"/>
    <lineage>
        <taxon>Viruses</taxon>
        <taxon>Pithoviruses</taxon>
    </lineage>
</organism>
<proteinExistence type="predicted"/>
<evidence type="ECO:0000313" key="2">
    <source>
        <dbReference type="EMBL" id="QBK91256.1"/>
    </source>
</evidence>
<sequence>MKPSVVTTPFKNIQGFGDISIGVFPGTSILNVIRTISLQTSFNINQLDIITVTLKPGDPIEALPLKSIFPSMQVIQSNIYYYFVKPVRKGQQFVKVNDDSIPISIVTPPNPVTGKPTPRPSFRAHHLMSQFGSSTSRRFPSIVRKKTRPKEPPGVVFSKPKKSPEILKAPVSPPLGKTVKGKEKVKSRPAPLPSPMSPEFGMIKPVLISGPMLANTTPDIWKHPTFMQKLQLLSKTEEHLLSGKQYSSAEAWVYYHTDQEKQMVLGLLGLPDSVESSSVSEGHDSEVRYYLTLSNELIIPLAIRFIKTTGSESGDPILYIKGLPNYLKNVIKISISPDNNASQLAPLDYSSSHNLYNSILWLMVNHPGLVFIAPDPGPSSYDLSPPGSSSGSSSGDPPNIVKIQPIKLIPLP</sequence>
<reference evidence="2" key="1">
    <citation type="journal article" date="2019" name="MBio">
        <title>Virus Genomes from Deep Sea Sediments Expand the Ocean Megavirome and Support Independent Origins of Viral Gigantism.</title>
        <authorList>
            <person name="Backstrom D."/>
            <person name="Yutin N."/>
            <person name="Jorgensen S.L."/>
            <person name="Dharamshi J."/>
            <person name="Homa F."/>
            <person name="Zaremba-Niedwiedzka K."/>
            <person name="Spang A."/>
            <person name="Wolf Y.I."/>
            <person name="Koonin E.V."/>
            <person name="Ettema T.J."/>
        </authorList>
    </citation>
    <scope>NUCLEOTIDE SEQUENCE</scope>
</reference>